<accession>A0AAJ8MHS4</accession>
<dbReference type="RefSeq" id="XP_065825125.1">
    <property type="nucleotide sequence ID" value="XM_065969053.1"/>
</dbReference>
<dbReference type="Gene3D" id="3.30.160.60">
    <property type="entry name" value="Classic Zinc Finger"/>
    <property type="match status" value="1"/>
</dbReference>
<dbReference type="GO" id="GO:0000981">
    <property type="term" value="F:DNA-binding transcription factor activity, RNA polymerase II-specific"/>
    <property type="evidence" value="ECO:0007669"/>
    <property type="project" value="InterPro"/>
</dbReference>
<reference evidence="10" key="2">
    <citation type="submission" date="2024-02" db="EMBL/GenBank/DDBJ databases">
        <title>Comparative genomics of Cryptococcus and Kwoniella reveals pathogenesis evolution and contrasting modes of karyotype evolution via chromosome fusion or intercentromeric recombination.</title>
        <authorList>
            <person name="Coelho M.A."/>
            <person name="David-Palma M."/>
            <person name="Shea T."/>
            <person name="Bowers K."/>
            <person name="McGinley-Smith S."/>
            <person name="Mohammad A.W."/>
            <person name="Gnirke A."/>
            <person name="Yurkov A.M."/>
            <person name="Nowrousian M."/>
            <person name="Sun S."/>
            <person name="Cuomo C.A."/>
            <person name="Heitman J."/>
        </authorList>
    </citation>
    <scope>NUCLEOTIDE SEQUENCE</scope>
    <source>
        <strain evidence="10">CBS 10117</strain>
    </source>
</reference>
<protein>
    <recommendedName>
        <fullName evidence="9">C2H2-type domain-containing protein</fullName>
    </recommendedName>
</protein>
<feature type="region of interest" description="Disordered" evidence="8">
    <location>
        <begin position="766"/>
        <end position="789"/>
    </location>
</feature>
<dbReference type="InterPro" id="IPR007219">
    <property type="entry name" value="XnlR_reg_dom"/>
</dbReference>
<feature type="region of interest" description="Disordered" evidence="8">
    <location>
        <begin position="61"/>
        <end position="125"/>
    </location>
</feature>
<keyword evidence="11" id="KW-1185">Reference proteome</keyword>
<dbReference type="AlphaFoldDB" id="A0AAJ8MHS4"/>
<evidence type="ECO:0000256" key="7">
    <source>
        <dbReference type="PROSITE-ProRule" id="PRU00042"/>
    </source>
</evidence>
<feature type="region of interest" description="Disordered" evidence="8">
    <location>
        <begin position="275"/>
        <end position="311"/>
    </location>
</feature>
<feature type="domain" description="C2H2-type" evidence="9">
    <location>
        <begin position="8"/>
        <end position="37"/>
    </location>
</feature>
<evidence type="ECO:0000313" key="10">
    <source>
        <dbReference type="EMBL" id="WWC62269.1"/>
    </source>
</evidence>
<keyword evidence="6" id="KW-0539">Nucleus</keyword>
<dbReference type="PROSITE" id="PS00028">
    <property type="entry name" value="ZINC_FINGER_C2H2_1"/>
    <property type="match status" value="1"/>
</dbReference>
<proteinExistence type="predicted"/>
<dbReference type="EMBL" id="CP144534">
    <property type="protein sequence ID" value="WWC62269.1"/>
    <property type="molecule type" value="Genomic_DNA"/>
</dbReference>
<organism evidence="10 11">
    <name type="scientific">Kwoniella dejecticola CBS 10117</name>
    <dbReference type="NCBI Taxonomy" id="1296121"/>
    <lineage>
        <taxon>Eukaryota</taxon>
        <taxon>Fungi</taxon>
        <taxon>Dikarya</taxon>
        <taxon>Basidiomycota</taxon>
        <taxon>Agaricomycotina</taxon>
        <taxon>Tremellomycetes</taxon>
        <taxon>Tremellales</taxon>
        <taxon>Cryptococcaceae</taxon>
        <taxon>Kwoniella</taxon>
    </lineage>
</organism>
<reference evidence="10" key="1">
    <citation type="submission" date="2013-07" db="EMBL/GenBank/DDBJ databases">
        <authorList>
            <consortium name="The Broad Institute Genome Sequencing Platform"/>
            <person name="Cuomo C."/>
            <person name="Litvintseva A."/>
            <person name="Chen Y."/>
            <person name="Heitman J."/>
            <person name="Sun S."/>
            <person name="Springer D."/>
            <person name="Dromer F."/>
            <person name="Young S.K."/>
            <person name="Zeng Q."/>
            <person name="Gargeya S."/>
            <person name="Fitzgerald M."/>
            <person name="Abouelleil A."/>
            <person name="Alvarado L."/>
            <person name="Berlin A.M."/>
            <person name="Chapman S.B."/>
            <person name="Dewar J."/>
            <person name="Goldberg J."/>
            <person name="Griggs A."/>
            <person name="Gujja S."/>
            <person name="Hansen M."/>
            <person name="Howarth C."/>
            <person name="Imamovic A."/>
            <person name="Larimer J."/>
            <person name="McCowan C."/>
            <person name="Murphy C."/>
            <person name="Pearson M."/>
            <person name="Priest M."/>
            <person name="Roberts A."/>
            <person name="Saif S."/>
            <person name="Shea T."/>
            <person name="Sykes S."/>
            <person name="Wortman J."/>
            <person name="Nusbaum C."/>
            <person name="Birren B."/>
        </authorList>
    </citation>
    <scope>NUCLEOTIDE SEQUENCE</scope>
    <source>
        <strain evidence="10">CBS 10117</strain>
    </source>
</reference>
<dbReference type="InterPro" id="IPR051059">
    <property type="entry name" value="VerF-like"/>
</dbReference>
<dbReference type="GO" id="GO:0008270">
    <property type="term" value="F:zinc ion binding"/>
    <property type="evidence" value="ECO:0007669"/>
    <property type="project" value="UniProtKB-KW"/>
</dbReference>
<evidence type="ECO:0000256" key="5">
    <source>
        <dbReference type="ARBA" id="ARBA00022833"/>
    </source>
</evidence>
<evidence type="ECO:0000256" key="4">
    <source>
        <dbReference type="ARBA" id="ARBA00022771"/>
    </source>
</evidence>
<feature type="compositionally biased region" description="Low complexity" evidence="8">
    <location>
        <begin position="766"/>
        <end position="779"/>
    </location>
</feature>
<dbReference type="GO" id="GO:0000978">
    <property type="term" value="F:RNA polymerase II cis-regulatory region sequence-specific DNA binding"/>
    <property type="evidence" value="ECO:0007669"/>
    <property type="project" value="InterPro"/>
</dbReference>
<dbReference type="Pfam" id="PF04082">
    <property type="entry name" value="Fungal_trans"/>
    <property type="match status" value="1"/>
</dbReference>
<dbReference type="GO" id="GO:0000785">
    <property type="term" value="C:chromatin"/>
    <property type="evidence" value="ECO:0007669"/>
    <property type="project" value="TreeGrafter"/>
</dbReference>
<feature type="compositionally biased region" description="Polar residues" evidence="8">
    <location>
        <begin position="294"/>
        <end position="311"/>
    </location>
</feature>
<dbReference type="PANTHER" id="PTHR40626">
    <property type="entry name" value="MIP31509P"/>
    <property type="match status" value="1"/>
</dbReference>
<dbReference type="KEGG" id="kdj:28967850"/>
<gene>
    <name evidence="10" type="ORF">I303_104865</name>
</gene>
<comment type="subcellular location">
    <subcellularLocation>
        <location evidence="1">Nucleus</location>
    </subcellularLocation>
</comment>
<name>A0AAJ8MHS4_9TREE</name>
<evidence type="ECO:0000256" key="3">
    <source>
        <dbReference type="ARBA" id="ARBA00022737"/>
    </source>
</evidence>
<dbReference type="GO" id="GO:0006351">
    <property type="term" value="P:DNA-templated transcription"/>
    <property type="evidence" value="ECO:0007669"/>
    <property type="project" value="InterPro"/>
</dbReference>
<keyword evidence="2" id="KW-0479">Metal-binding</keyword>
<evidence type="ECO:0000256" key="8">
    <source>
        <dbReference type="SAM" id="MobiDB-lite"/>
    </source>
</evidence>
<dbReference type="PROSITE" id="PS50157">
    <property type="entry name" value="ZINC_FINGER_C2H2_2"/>
    <property type="match status" value="2"/>
</dbReference>
<evidence type="ECO:0000259" key="9">
    <source>
        <dbReference type="PROSITE" id="PS50157"/>
    </source>
</evidence>
<dbReference type="PANTHER" id="PTHR40626:SF11">
    <property type="entry name" value="ZINC FINGER PROTEIN YPR022C"/>
    <property type="match status" value="1"/>
</dbReference>
<dbReference type="Pfam" id="PF00096">
    <property type="entry name" value="zf-C2H2"/>
    <property type="match status" value="2"/>
</dbReference>
<dbReference type="Proteomes" id="UP000078595">
    <property type="component" value="Chromosome 5"/>
</dbReference>
<dbReference type="GO" id="GO:0005634">
    <property type="term" value="C:nucleus"/>
    <property type="evidence" value="ECO:0007669"/>
    <property type="project" value="UniProtKB-SubCell"/>
</dbReference>
<dbReference type="InterPro" id="IPR013087">
    <property type="entry name" value="Znf_C2H2_type"/>
</dbReference>
<evidence type="ECO:0000256" key="2">
    <source>
        <dbReference type="ARBA" id="ARBA00022723"/>
    </source>
</evidence>
<keyword evidence="4 7" id="KW-0863">Zinc-finger</keyword>
<dbReference type="InterPro" id="IPR036236">
    <property type="entry name" value="Znf_C2H2_sf"/>
</dbReference>
<keyword evidence="5" id="KW-0862">Zinc</keyword>
<dbReference type="SUPFAM" id="SSF57667">
    <property type="entry name" value="beta-beta-alpha zinc fingers"/>
    <property type="match status" value="1"/>
</dbReference>
<evidence type="ECO:0000256" key="6">
    <source>
        <dbReference type="ARBA" id="ARBA00023242"/>
    </source>
</evidence>
<keyword evidence="3" id="KW-0677">Repeat</keyword>
<sequence>MDSGPSCFRCTHQGCSKTFTRKDHLFRHAANHSEETYNCPKCGRPFKRLDLLQRHEKRNICGNEPYRSPINKRRRTSEGAGSSEERTRSRKKSEDITENANSDPPVSAVSTSFNNVNQPSSTSVTTPIALSSNSITPQNHLLEIGQSSNNNNIGNNLEDGIGLPLLPLADQQPQLSNLPPSNGGYMNNTNTSTATSNGASGDFISVSDLGFGLWAPEQWEALLHESLAPPFNEPIISNMNFDFSQTGQQAQQLPPPTPNFTNQWYQPTNLSSSIPTISDSSSLPPPPLHRSTSQSYARSQLQSDERGQSTYYQTASADTGVAQNLVMTEGLLTKLQLAFPDFNVTLPYAIESLEQYWMKTAPTFPFIHQATLDYHTSPAELIILMIIVGAVHTTYPRRKESSRIVMQIRGMLFHECGLEMPTSTLQSFTLCHVYDTWYGNAESLFVAQCMWPVMVAHSRKKGIGVAGKPDLDAQGEEAWASWAKDEERRRSAYCVLLMDTQLSAFWNQHCSRQLSIFAHNLNLPCPKSQWEARTASEWLKIRRYSPVQNTATTKPKTSKSGYLPGLHPEFTVTVVAEGYSSAIMSALSEEHKFLFKVDLDNSLTIQMVLIGLIAIAWDCRTRGGMGIRFREGTKHWRSIVFSAVIQLRAAYESAVMHMSGTIESRDMRDTFAICIISVLSDIPMLHVAAGATSFCGASIGPRQYSDAKRRLKLWAKTDDAWTCVWQSVRYLRQALFSEWGLYSPWAVFNTTLVLWGYTTTIIHPPSSSSSTNSNLTIASESTVPPPQAHQPLSAAYATTSFNFSAQEDTDAEKQRKITSWFQRILNTEGKMFELTEPSSMEEVIKDLLEIVCMKLDASKEDTDKDNSVLLARLMSSRRGTHRG</sequence>
<feature type="region of interest" description="Disordered" evidence="8">
    <location>
        <begin position="246"/>
        <end position="265"/>
    </location>
</feature>
<feature type="domain" description="C2H2-type" evidence="9">
    <location>
        <begin position="37"/>
        <end position="65"/>
    </location>
</feature>
<feature type="compositionally biased region" description="Polar residues" evidence="8">
    <location>
        <begin position="98"/>
        <end position="125"/>
    </location>
</feature>
<dbReference type="SMART" id="SM00355">
    <property type="entry name" value="ZnF_C2H2"/>
    <property type="match status" value="2"/>
</dbReference>
<evidence type="ECO:0000256" key="1">
    <source>
        <dbReference type="ARBA" id="ARBA00004123"/>
    </source>
</evidence>
<feature type="compositionally biased region" description="Basic and acidic residues" evidence="8">
    <location>
        <begin position="83"/>
        <end position="95"/>
    </location>
</feature>
<dbReference type="GeneID" id="28967850"/>
<evidence type="ECO:0000313" key="11">
    <source>
        <dbReference type="Proteomes" id="UP000078595"/>
    </source>
</evidence>